<dbReference type="AlphaFoldDB" id="A0A2U1JLD8"/>
<sequence>MTEMVFIKIYFFGIPKSFYDCSNVDRFSLANAIPRAFSNSHTIFWQRVLGMFATILISLERFCSILFLVKIVFFLFRNETVFNDNFGL</sequence>
<feature type="transmembrane region" description="Helical" evidence="1">
    <location>
        <begin position="48"/>
        <end position="76"/>
    </location>
</feature>
<reference evidence="2 3" key="1">
    <citation type="submission" date="2018-04" db="EMBL/GenBank/DDBJ databases">
        <title>Flavobacterium sp. nov., isolated from glacier ice.</title>
        <authorList>
            <person name="Liu Q."/>
            <person name="Xin Y.-H."/>
        </authorList>
    </citation>
    <scope>NUCLEOTIDE SEQUENCE [LARGE SCALE GENOMIC DNA]</scope>
    <source>
        <strain evidence="2 3">RB1R5</strain>
    </source>
</reference>
<accession>A0A2U1JLD8</accession>
<protein>
    <submittedName>
        <fullName evidence="2">Uncharacterized protein</fullName>
    </submittedName>
</protein>
<comment type="caution">
    <text evidence="2">The sequence shown here is derived from an EMBL/GenBank/DDBJ whole genome shotgun (WGS) entry which is preliminary data.</text>
</comment>
<dbReference type="Proteomes" id="UP000245449">
    <property type="component" value="Unassembled WGS sequence"/>
</dbReference>
<name>A0A2U1JLD8_9FLAO</name>
<keyword evidence="1" id="KW-0472">Membrane</keyword>
<evidence type="ECO:0000256" key="1">
    <source>
        <dbReference type="SAM" id="Phobius"/>
    </source>
</evidence>
<evidence type="ECO:0000313" key="3">
    <source>
        <dbReference type="Proteomes" id="UP000245449"/>
    </source>
</evidence>
<gene>
    <name evidence="2" type="ORF">DB895_05155</name>
</gene>
<keyword evidence="3" id="KW-1185">Reference proteome</keyword>
<keyword evidence="1" id="KW-1133">Transmembrane helix</keyword>
<organism evidence="2 3">
    <name type="scientific">Flavobacterium psychrotolerans</name>
    <dbReference type="NCBI Taxonomy" id="2169410"/>
    <lineage>
        <taxon>Bacteria</taxon>
        <taxon>Pseudomonadati</taxon>
        <taxon>Bacteroidota</taxon>
        <taxon>Flavobacteriia</taxon>
        <taxon>Flavobacteriales</taxon>
        <taxon>Flavobacteriaceae</taxon>
        <taxon>Flavobacterium</taxon>
    </lineage>
</organism>
<keyword evidence="1" id="KW-0812">Transmembrane</keyword>
<evidence type="ECO:0000313" key="2">
    <source>
        <dbReference type="EMBL" id="PWA05815.1"/>
    </source>
</evidence>
<dbReference type="EMBL" id="QCZI01000005">
    <property type="protein sequence ID" value="PWA05815.1"/>
    <property type="molecule type" value="Genomic_DNA"/>
</dbReference>
<proteinExistence type="predicted"/>